<evidence type="ECO:0000313" key="3">
    <source>
        <dbReference type="EMBL" id="KAF2888644.1"/>
    </source>
</evidence>
<reference evidence="3" key="1">
    <citation type="submission" date="2019-08" db="EMBL/GenBank/DDBJ databases">
        <title>The genome of the North American firefly Photinus pyralis.</title>
        <authorList>
            <consortium name="Photinus pyralis genome working group"/>
            <person name="Fallon T.R."/>
            <person name="Sander Lower S.E."/>
            <person name="Weng J.-K."/>
        </authorList>
    </citation>
    <scope>NUCLEOTIDE SEQUENCE</scope>
    <source>
        <strain evidence="3">TRF0915ILg1</strain>
        <tissue evidence="3">Whole body</tissue>
    </source>
</reference>
<comment type="caution">
    <text evidence="3">The sequence shown here is derived from an EMBL/GenBank/DDBJ whole genome shotgun (WGS) entry which is preliminary data.</text>
</comment>
<feature type="domain" description="PiggyBac transposable element-derived protein" evidence="2">
    <location>
        <begin position="58"/>
        <end position="147"/>
    </location>
</feature>
<evidence type="ECO:0000256" key="1">
    <source>
        <dbReference type="SAM" id="MobiDB-lite"/>
    </source>
</evidence>
<evidence type="ECO:0000313" key="4">
    <source>
        <dbReference type="Proteomes" id="UP000801492"/>
    </source>
</evidence>
<organism evidence="3 4">
    <name type="scientific">Ignelater luminosus</name>
    <name type="common">Cucubano</name>
    <name type="synonym">Pyrophorus luminosus</name>
    <dbReference type="NCBI Taxonomy" id="2038154"/>
    <lineage>
        <taxon>Eukaryota</taxon>
        <taxon>Metazoa</taxon>
        <taxon>Ecdysozoa</taxon>
        <taxon>Arthropoda</taxon>
        <taxon>Hexapoda</taxon>
        <taxon>Insecta</taxon>
        <taxon>Pterygota</taxon>
        <taxon>Neoptera</taxon>
        <taxon>Endopterygota</taxon>
        <taxon>Coleoptera</taxon>
        <taxon>Polyphaga</taxon>
        <taxon>Elateriformia</taxon>
        <taxon>Elateroidea</taxon>
        <taxon>Elateridae</taxon>
        <taxon>Agrypninae</taxon>
        <taxon>Pyrophorini</taxon>
        <taxon>Ignelater</taxon>
    </lineage>
</organism>
<proteinExistence type="predicted"/>
<dbReference type="Proteomes" id="UP000801492">
    <property type="component" value="Unassembled WGS sequence"/>
</dbReference>
<gene>
    <name evidence="3" type="ORF">ILUMI_17529</name>
</gene>
<keyword evidence="4" id="KW-1185">Reference proteome</keyword>
<sequence length="207" mass="23647">MNSIVSVRTFYGGGIKNPERKIREISGDSEDSALSDDENEASSSRNAATVYDDEDCSKHRKLYFNNYFTSVPPVAYLSKLGIDCVGTARINKLSNFKFPTEKVFQSKGRDSCVEKEAERIAKCDEFSEMCVYHFKLEVAKSLVNASTINSRKRNRPTNHFEELPKRMRIEPILSVDIQKDEMGHYTTDRWRCKMTVSTGKSRIKCSN</sequence>
<name>A0A8K0G774_IGNLU</name>
<feature type="compositionally biased region" description="Acidic residues" evidence="1">
    <location>
        <begin position="27"/>
        <end position="40"/>
    </location>
</feature>
<dbReference type="PANTHER" id="PTHR47272:SF1">
    <property type="entry name" value="PIGGYBAC TRANSPOSABLE ELEMENT-DERIVED PROTEIN 3-LIKE"/>
    <property type="match status" value="1"/>
</dbReference>
<accession>A0A8K0G774</accession>
<dbReference type="AlphaFoldDB" id="A0A8K0G774"/>
<feature type="non-terminal residue" evidence="3">
    <location>
        <position position="207"/>
    </location>
</feature>
<dbReference type="EMBL" id="VTPC01075342">
    <property type="protein sequence ID" value="KAF2888644.1"/>
    <property type="molecule type" value="Genomic_DNA"/>
</dbReference>
<feature type="region of interest" description="Disordered" evidence="1">
    <location>
        <begin position="25"/>
        <end position="48"/>
    </location>
</feature>
<dbReference type="Pfam" id="PF13843">
    <property type="entry name" value="DDE_Tnp_1_7"/>
    <property type="match status" value="1"/>
</dbReference>
<evidence type="ECO:0000259" key="2">
    <source>
        <dbReference type="Pfam" id="PF13843"/>
    </source>
</evidence>
<dbReference type="PANTHER" id="PTHR47272">
    <property type="entry name" value="DDE_TNP_1_7 DOMAIN-CONTAINING PROTEIN"/>
    <property type="match status" value="1"/>
</dbReference>
<dbReference type="InterPro" id="IPR029526">
    <property type="entry name" value="PGBD"/>
</dbReference>
<protein>
    <recommendedName>
        <fullName evidence="2">PiggyBac transposable element-derived protein domain-containing protein</fullName>
    </recommendedName>
</protein>